<name>A0ABN8PI21_9CNID</name>
<dbReference type="PROSITE" id="PS51406">
    <property type="entry name" value="FIBRINOGEN_C_2"/>
    <property type="match status" value="2"/>
</dbReference>
<evidence type="ECO:0000256" key="3">
    <source>
        <dbReference type="ARBA" id="ARBA00023119"/>
    </source>
</evidence>
<dbReference type="Proteomes" id="UP001159405">
    <property type="component" value="Unassembled WGS sequence"/>
</dbReference>
<keyword evidence="7" id="KW-1185">Reference proteome</keyword>
<dbReference type="NCBIfam" id="NF040941">
    <property type="entry name" value="GGGWT_bact"/>
    <property type="match status" value="2"/>
</dbReference>
<feature type="domain" description="Fibrinogen C-terminal" evidence="5">
    <location>
        <begin position="369"/>
        <end position="422"/>
    </location>
</feature>
<dbReference type="Pfam" id="PF01410">
    <property type="entry name" value="COLFI"/>
    <property type="match status" value="2"/>
</dbReference>
<dbReference type="Gene3D" id="2.60.120.1000">
    <property type="match status" value="2"/>
</dbReference>
<keyword evidence="4" id="KW-1015">Disulfide bond</keyword>
<protein>
    <recommendedName>
        <fullName evidence="5">Fibrinogen C-terminal domain-containing protein</fullName>
    </recommendedName>
</protein>
<proteinExistence type="predicted"/>
<evidence type="ECO:0000256" key="2">
    <source>
        <dbReference type="ARBA" id="ARBA00022525"/>
    </source>
</evidence>
<keyword evidence="3" id="KW-0176">Collagen</keyword>
<evidence type="ECO:0000256" key="1">
    <source>
        <dbReference type="ARBA" id="ARBA00004613"/>
    </source>
</evidence>
<accession>A0ABN8PI21</accession>
<reference evidence="6 7" key="1">
    <citation type="submission" date="2022-05" db="EMBL/GenBank/DDBJ databases">
        <authorList>
            <consortium name="Genoscope - CEA"/>
            <person name="William W."/>
        </authorList>
    </citation>
    <scope>NUCLEOTIDE SEQUENCE [LARGE SCALE GENOMIC DNA]</scope>
</reference>
<comment type="subcellular location">
    <subcellularLocation>
        <location evidence="1">Secreted</location>
    </subcellularLocation>
</comment>
<evidence type="ECO:0000313" key="6">
    <source>
        <dbReference type="EMBL" id="CAH3141675.1"/>
    </source>
</evidence>
<keyword evidence="2" id="KW-0964">Secreted</keyword>
<dbReference type="InterPro" id="IPR002181">
    <property type="entry name" value="Fibrinogen_a/b/g_C_dom"/>
</dbReference>
<organism evidence="6 7">
    <name type="scientific">Porites lobata</name>
    <dbReference type="NCBI Taxonomy" id="104759"/>
    <lineage>
        <taxon>Eukaryota</taxon>
        <taxon>Metazoa</taxon>
        <taxon>Cnidaria</taxon>
        <taxon>Anthozoa</taxon>
        <taxon>Hexacorallia</taxon>
        <taxon>Scleractinia</taxon>
        <taxon>Fungiina</taxon>
        <taxon>Poritidae</taxon>
        <taxon>Porites</taxon>
    </lineage>
</organism>
<comment type="caution">
    <text evidence="6">The sequence shown here is derived from an EMBL/GenBank/DDBJ whole genome shotgun (WGS) entry which is preliminary data.</text>
</comment>
<dbReference type="SUPFAM" id="SSF56496">
    <property type="entry name" value="Fibrinogen C-terminal domain-like"/>
    <property type="match status" value="2"/>
</dbReference>
<dbReference type="EMBL" id="CALNXK010000067">
    <property type="protein sequence ID" value="CAH3141675.1"/>
    <property type="molecule type" value="Genomic_DNA"/>
</dbReference>
<dbReference type="InterPro" id="IPR000885">
    <property type="entry name" value="Fib_collagen_C"/>
</dbReference>
<dbReference type="InterPro" id="IPR036056">
    <property type="entry name" value="Fibrinogen-like_C"/>
</dbReference>
<gene>
    <name evidence="6" type="ORF">PLOB_00041892</name>
</gene>
<feature type="domain" description="Fibrinogen C-terminal" evidence="5">
    <location>
        <begin position="130"/>
        <end position="183"/>
    </location>
</feature>
<dbReference type="PANTHER" id="PTHR16146">
    <property type="entry name" value="INTELECTIN"/>
    <property type="match status" value="1"/>
</dbReference>
<evidence type="ECO:0000259" key="5">
    <source>
        <dbReference type="PROSITE" id="PS51406"/>
    </source>
</evidence>
<dbReference type="PANTHER" id="PTHR16146:SF46">
    <property type="entry name" value="INTELECTIN-1A-RELATED"/>
    <property type="match status" value="1"/>
</dbReference>
<evidence type="ECO:0000313" key="7">
    <source>
        <dbReference type="Proteomes" id="UP001159405"/>
    </source>
</evidence>
<evidence type="ECO:0000256" key="4">
    <source>
        <dbReference type="ARBA" id="ARBA00023157"/>
    </source>
</evidence>
<sequence>MDFALWRTIGNQALIKSNINNWIACQENSGSIVRQKAGSLSCKLVKQVSQQCAGETIFIIFTHPSPNPSVPQNIASRSGPVVPNLTLTVIFWCEPTVNGVSVCMQRENFSEVSPFKSSPESHANMRVSCYFNTLPVLNCRDLKLKVPSAASGVYWIDPDGGSHGNAFQAFCDQQTAGGGWTLVWSYTFTDYKNFGSNSNAVTPRPTWTFRRANTRVSTIVPLSETHYEAVDFTLWRTIGNQTLIKSNINNWIACKEGSGSIVRQKAGSLSCTLVKQVSQQCAGVVPTSFVLNSDGPRLSSTSSFYYFDGSTSGSWPTHDPCGKGQANQLTGVANPHGNVFVRTVFSTQISLVCRLLTEIWIRYYGIVRGSKEFSVLNCLDLKLKIPSAASGVYWIDPDGGSHGNAFQAFCDQQTAGGGWTLVWSYTFTDYKNFGSNSNAVTPRPTWTFRPRKANTRVSTTVPLSETHYEAMDFALWRTIGNQTLIKSNINNWLVCQEGSGSILQQKDGSLSCEIVKKVVPKKCAQQEWSASSYSTKSSDNGPYIFLVNLYYFFDCSTDIIHVL</sequence>